<dbReference type="PANTHER" id="PTHR33653">
    <property type="entry name" value="RIBONUCLEASE VAPC2"/>
    <property type="match status" value="1"/>
</dbReference>
<dbReference type="EMBL" id="VXLC01000004">
    <property type="protein sequence ID" value="KAA8888115.1"/>
    <property type="molecule type" value="Genomic_DNA"/>
</dbReference>
<keyword evidence="8" id="KW-0800">Toxin</keyword>
<evidence type="ECO:0000256" key="2">
    <source>
        <dbReference type="ARBA" id="ARBA00022649"/>
    </source>
</evidence>
<evidence type="ECO:0000256" key="8">
    <source>
        <dbReference type="HAMAP-Rule" id="MF_00265"/>
    </source>
</evidence>
<accession>A0A5N0EJ72</accession>
<dbReference type="AlphaFoldDB" id="A0A5N0EJ72"/>
<evidence type="ECO:0000256" key="4">
    <source>
        <dbReference type="ARBA" id="ARBA00022723"/>
    </source>
</evidence>
<dbReference type="GO" id="GO:0016787">
    <property type="term" value="F:hydrolase activity"/>
    <property type="evidence" value="ECO:0007669"/>
    <property type="project" value="UniProtKB-KW"/>
</dbReference>
<dbReference type="OrthoDB" id="5185254at2"/>
<evidence type="ECO:0000256" key="6">
    <source>
        <dbReference type="ARBA" id="ARBA00022842"/>
    </source>
</evidence>
<protein>
    <recommendedName>
        <fullName evidence="8">Ribonuclease VapC</fullName>
        <shortName evidence="8">RNase VapC</shortName>
        <ecNumber evidence="8">3.1.-.-</ecNumber>
    </recommendedName>
    <alternativeName>
        <fullName evidence="8">Toxin VapC</fullName>
    </alternativeName>
</protein>
<dbReference type="Pfam" id="PF01850">
    <property type="entry name" value="PIN"/>
    <property type="match status" value="1"/>
</dbReference>
<comment type="similarity">
    <text evidence="7 8">Belongs to the PINc/VapC protein family.</text>
</comment>
<keyword evidence="2 8" id="KW-1277">Toxin-antitoxin system</keyword>
<evidence type="ECO:0000256" key="7">
    <source>
        <dbReference type="ARBA" id="ARBA00038093"/>
    </source>
</evidence>
<comment type="function">
    <text evidence="8">Toxic component of a toxin-antitoxin (TA) system. An RNase.</text>
</comment>
<sequence length="137" mass="15144">MSERPWLVDKSALVRLGRSPDAQLWATRIERGLVRISTVTVLETGYSARSAQDLTELLDLPPIASMPVEYLTPSAENRSVEVLRTLAEQGHHRAPSIPDLLIAAIAEQSKLVVLHVDKDFELIAEVTGQPIEELRLG</sequence>
<dbReference type="HAMAP" id="MF_00265">
    <property type="entry name" value="VapC_Nob1"/>
    <property type="match status" value="1"/>
</dbReference>
<keyword evidence="4 8" id="KW-0479">Metal-binding</keyword>
<dbReference type="InterPro" id="IPR002716">
    <property type="entry name" value="PIN_dom"/>
</dbReference>
<feature type="domain" description="PIN" evidence="9">
    <location>
        <begin position="7"/>
        <end position="125"/>
    </location>
</feature>
<evidence type="ECO:0000256" key="1">
    <source>
        <dbReference type="ARBA" id="ARBA00001946"/>
    </source>
</evidence>
<dbReference type="GO" id="GO:0004540">
    <property type="term" value="F:RNA nuclease activity"/>
    <property type="evidence" value="ECO:0007669"/>
    <property type="project" value="InterPro"/>
</dbReference>
<dbReference type="RefSeq" id="WP_150402285.1">
    <property type="nucleotide sequence ID" value="NZ_JBHJYQ010000022.1"/>
</dbReference>
<dbReference type="GO" id="GO:0090729">
    <property type="term" value="F:toxin activity"/>
    <property type="evidence" value="ECO:0007669"/>
    <property type="project" value="UniProtKB-KW"/>
</dbReference>
<keyword evidence="11" id="KW-1185">Reference proteome</keyword>
<comment type="cofactor">
    <cofactor evidence="1 8">
        <name>Mg(2+)</name>
        <dbReference type="ChEBI" id="CHEBI:18420"/>
    </cofactor>
</comment>
<evidence type="ECO:0000313" key="10">
    <source>
        <dbReference type="EMBL" id="KAA8888115.1"/>
    </source>
</evidence>
<dbReference type="GO" id="GO:0000287">
    <property type="term" value="F:magnesium ion binding"/>
    <property type="evidence" value="ECO:0007669"/>
    <property type="project" value="UniProtKB-UniRule"/>
</dbReference>
<dbReference type="CDD" id="cd18755">
    <property type="entry name" value="PIN_MtVapC3_VapC21-like"/>
    <property type="match status" value="1"/>
</dbReference>
<evidence type="ECO:0000256" key="5">
    <source>
        <dbReference type="ARBA" id="ARBA00022801"/>
    </source>
</evidence>
<dbReference type="InterPro" id="IPR029060">
    <property type="entry name" value="PIN-like_dom_sf"/>
</dbReference>
<keyword evidence="6 8" id="KW-0460">Magnesium</keyword>
<keyword evidence="3 8" id="KW-0540">Nuclease</keyword>
<gene>
    <name evidence="8" type="primary">vapC</name>
    <name evidence="10" type="ORF">F3087_13665</name>
</gene>
<dbReference type="Proteomes" id="UP000323876">
    <property type="component" value="Unassembled WGS sequence"/>
</dbReference>
<dbReference type="InterPro" id="IPR050556">
    <property type="entry name" value="Type_II_TA_system_RNase"/>
</dbReference>
<evidence type="ECO:0000256" key="3">
    <source>
        <dbReference type="ARBA" id="ARBA00022722"/>
    </source>
</evidence>
<dbReference type="SUPFAM" id="SSF88723">
    <property type="entry name" value="PIN domain-like"/>
    <property type="match status" value="1"/>
</dbReference>
<feature type="binding site" evidence="8">
    <location>
        <position position="99"/>
    </location>
    <ligand>
        <name>Mg(2+)</name>
        <dbReference type="ChEBI" id="CHEBI:18420"/>
    </ligand>
</feature>
<dbReference type="PANTHER" id="PTHR33653:SF1">
    <property type="entry name" value="RIBONUCLEASE VAPC2"/>
    <property type="match status" value="1"/>
</dbReference>
<proteinExistence type="inferred from homology"/>
<reference evidence="10 11" key="1">
    <citation type="submission" date="2019-09" db="EMBL/GenBank/DDBJ databases">
        <authorList>
            <person name="Wang X."/>
        </authorList>
    </citation>
    <scope>NUCLEOTIDE SEQUENCE [LARGE SCALE GENOMIC DNA]</scope>
    <source>
        <strain evidence="10 11">CICC 11023</strain>
    </source>
</reference>
<evidence type="ECO:0000259" key="9">
    <source>
        <dbReference type="Pfam" id="PF01850"/>
    </source>
</evidence>
<feature type="binding site" evidence="8">
    <location>
        <position position="9"/>
    </location>
    <ligand>
        <name>Mg(2+)</name>
        <dbReference type="ChEBI" id="CHEBI:18420"/>
    </ligand>
</feature>
<evidence type="ECO:0000313" key="11">
    <source>
        <dbReference type="Proteomes" id="UP000323876"/>
    </source>
</evidence>
<organism evidence="10 11">
    <name type="scientific">Nocardia colli</name>
    <dbReference type="NCBI Taxonomy" id="2545717"/>
    <lineage>
        <taxon>Bacteria</taxon>
        <taxon>Bacillati</taxon>
        <taxon>Actinomycetota</taxon>
        <taxon>Actinomycetes</taxon>
        <taxon>Mycobacteriales</taxon>
        <taxon>Nocardiaceae</taxon>
        <taxon>Nocardia</taxon>
    </lineage>
</organism>
<name>A0A5N0EJ72_9NOCA</name>
<keyword evidence="5 8" id="KW-0378">Hydrolase</keyword>
<dbReference type="InterPro" id="IPR022907">
    <property type="entry name" value="VapC_family"/>
</dbReference>
<dbReference type="EC" id="3.1.-.-" evidence="8"/>
<dbReference type="Gene3D" id="3.40.50.1010">
    <property type="entry name" value="5'-nuclease"/>
    <property type="match status" value="1"/>
</dbReference>
<comment type="caution">
    <text evidence="10">The sequence shown here is derived from an EMBL/GenBank/DDBJ whole genome shotgun (WGS) entry which is preliminary data.</text>
</comment>